<dbReference type="InterPro" id="IPR050815">
    <property type="entry name" value="TF_fung"/>
</dbReference>
<accession>A0ABR1VRF5</accession>
<dbReference type="GeneID" id="92089211"/>
<keyword evidence="8" id="KW-1185">Reference proteome</keyword>
<dbReference type="EMBL" id="JAQQWL010000005">
    <property type="protein sequence ID" value="KAK8073840.1"/>
    <property type="molecule type" value="Genomic_DNA"/>
</dbReference>
<dbReference type="Proteomes" id="UP001480595">
    <property type="component" value="Unassembled WGS sequence"/>
</dbReference>
<dbReference type="PANTHER" id="PTHR47338:SF5">
    <property type="entry name" value="ZN(II)2CYS6 TRANSCRIPTION FACTOR (EUROFUNG)"/>
    <property type="match status" value="1"/>
</dbReference>
<dbReference type="InterPro" id="IPR001138">
    <property type="entry name" value="Zn2Cys6_DnaBD"/>
</dbReference>
<evidence type="ECO:0008006" key="9">
    <source>
        <dbReference type="Google" id="ProtNLM"/>
    </source>
</evidence>
<dbReference type="PANTHER" id="PTHR47338">
    <property type="entry name" value="ZN(II)2CYS6 TRANSCRIPTION FACTOR (EUROFUNG)-RELATED"/>
    <property type="match status" value="1"/>
</dbReference>
<keyword evidence="4" id="KW-0804">Transcription</keyword>
<keyword evidence="3" id="KW-0805">Transcription regulation</keyword>
<name>A0ABR1VRF5_9PEZI</name>
<evidence type="ECO:0000256" key="2">
    <source>
        <dbReference type="ARBA" id="ARBA00022723"/>
    </source>
</evidence>
<evidence type="ECO:0000313" key="8">
    <source>
        <dbReference type="Proteomes" id="UP001480595"/>
    </source>
</evidence>
<evidence type="ECO:0000313" key="7">
    <source>
        <dbReference type="EMBL" id="KAK8073840.1"/>
    </source>
</evidence>
<keyword evidence="2" id="KW-0479">Metal-binding</keyword>
<dbReference type="CDD" id="cd12148">
    <property type="entry name" value="fungal_TF_MHR"/>
    <property type="match status" value="1"/>
</dbReference>
<feature type="compositionally biased region" description="Basic residues" evidence="6">
    <location>
        <begin position="86"/>
        <end position="99"/>
    </location>
</feature>
<comment type="caution">
    <text evidence="7">The sequence shown here is derived from an EMBL/GenBank/DDBJ whole genome shotgun (WGS) entry which is preliminary data.</text>
</comment>
<feature type="region of interest" description="Disordered" evidence="6">
    <location>
        <begin position="628"/>
        <end position="688"/>
    </location>
</feature>
<feature type="compositionally biased region" description="Low complexity" evidence="6">
    <location>
        <begin position="649"/>
        <end position="665"/>
    </location>
</feature>
<evidence type="ECO:0000256" key="5">
    <source>
        <dbReference type="ARBA" id="ARBA00023242"/>
    </source>
</evidence>
<evidence type="ECO:0000256" key="6">
    <source>
        <dbReference type="SAM" id="MobiDB-lite"/>
    </source>
</evidence>
<protein>
    <recommendedName>
        <fullName evidence="9">Zn(2)-C6 fungal-type domain-containing protein</fullName>
    </recommendedName>
</protein>
<gene>
    <name evidence="7" type="ORF">PG994_004739</name>
</gene>
<evidence type="ECO:0000256" key="4">
    <source>
        <dbReference type="ARBA" id="ARBA00023163"/>
    </source>
</evidence>
<proteinExistence type="predicted"/>
<comment type="subcellular location">
    <subcellularLocation>
        <location evidence="1">Nucleus</location>
    </subcellularLocation>
</comment>
<evidence type="ECO:0000256" key="3">
    <source>
        <dbReference type="ARBA" id="ARBA00023015"/>
    </source>
</evidence>
<feature type="region of interest" description="Disordered" evidence="6">
    <location>
        <begin position="74"/>
        <end position="115"/>
    </location>
</feature>
<dbReference type="CDD" id="cd00067">
    <property type="entry name" value="GAL4"/>
    <property type="match status" value="1"/>
</dbReference>
<sequence>MDQTSDIKPSASPTPASTQLVEGIVHFDPKKSEQHLLITHPRCRRMRSKCIHEKNHGPCQGCIEAGKPDDCFYPGRGESTEDRQFRHPRQRADRKHNGKLPRVNKENAVPPSLTTSSNTLDWDGDELALLADVETVKEGVRAFTQHFFQLGFIATDDFLLQRIGAFLLVSILSISARFNRNYEAAQKVVQSYLDCAEKLALRELYQPITLERCQAFFLLSIAQHGMAISMATEMHLHREETFKQITEDSTQEARIRAESARRTLDNLHSGPYKPVLLAASDITTLLPCDEDEFRCGEFQVNPRAALVGTPPADLNPTLTTLGSRSLFATLIQTHHIWGTVARRAVANKKSRHPNDTGSDYAKIRSQLADFEENLPKNHAYDNLFLAGYRKKNEDLAYLSACATLRLSNIVLRKAYLGDMIRSLDSPHSGLGAHILCTISKELFDNVLDLYKQIDAQFGESDRPLEEMVGSQMAAFCVYSCGLLVSYLVKFPKREYYKYPVFISYQPIKRPIVDQRPELNKYPPIRMYDRIIGILEEAQAIWPLASSWLTGLKSWMGGPDTGRVYEGVFMADGKDPLPHAFLHPPVSTPADKMTGLLSPSFVHGKVEPKQHLIPLAHTEPAILPPLQSSQSISIEPPSLPPPPLVEYMSPTQQQQQPPTQYHHPQYNSYSSQLPNYGKPDHTHHQQQQQQYEGMYALHHSQHGGGTPTAQISPQVANTYDHNPAFMPDFNNFISTTNDGFNLQLQQLMGAPWNAPDATAPLYNHHHLADLSTQPPT</sequence>
<reference evidence="7 8" key="1">
    <citation type="submission" date="2023-01" db="EMBL/GenBank/DDBJ databases">
        <title>Analysis of 21 Apiospora genomes using comparative genomics revels a genus with tremendous synthesis potential of carbohydrate active enzymes and secondary metabolites.</title>
        <authorList>
            <person name="Sorensen T."/>
        </authorList>
    </citation>
    <scope>NUCLEOTIDE SEQUENCE [LARGE SCALE GENOMIC DNA]</scope>
    <source>
        <strain evidence="7 8">CBS 135458</strain>
    </source>
</reference>
<organism evidence="7 8">
    <name type="scientific">Apiospora phragmitis</name>
    <dbReference type="NCBI Taxonomy" id="2905665"/>
    <lineage>
        <taxon>Eukaryota</taxon>
        <taxon>Fungi</taxon>
        <taxon>Dikarya</taxon>
        <taxon>Ascomycota</taxon>
        <taxon>Pezizomycotina</taxon>
        <taxon>Sordariomycetes</taxon>
        <taxon>Xylariomycetidae</taxon>
        <taxon>Amphisphaeriales</taxon>
        <taxon>Apiosporaceae</taxon>
        <taxon>Apiospora</taxon>
    </lineage>
</organism>
<keyword evidence="5" id="KW-0539">Nucleus</keyword>
<evidence type="ECO:0000256" key="1">
    <source>
        <dbReference type="ARBA" id="ARBA00004123"/>
    </source>
</evidence>
<dbReference type="RefSeq" id="XP_066718315.1">
    <property type="nucleotide sequence ID" value="XM_066856148.1"/>
</dbReference>